<keyword evidence="2" id="KW-1185">Reference proteome</keyword>
<proteinExistence type="predicted"/>
<reference evidence="1 2" key="1">
    <citation type="journal article" date="2020" name="Phytopathology">
        <title>Genome Sequence Resources of Colletotrichum truncatum, C. plurivorum, C. musicola, and C. sojae: Four Species Pathogenic to Soybean (Glycine max).</title>
        <authorList>
            <person name="Rogerio F."/>
            <person name="Boufleur T.R."/>
            <person name="Ciampi-Guillardi M."/>
            <person name="Sukno S.A."/>
            <person name="Thon M.R."/>
            <person name="Massola Junior N.S."/>
            <person name="Baroncelli R."/>
        </authorList>
    </citation>
    <scope>NUCLEOTIDE SEQUENCE [LARGE SCALE GENOMIC DNA]</scope>
    <source>
        <strain evidence="1 2">CMES1059</strain>
    </source>
</reference>
<evidence type="ECO:0000313" key="2">
    <source>
        <dbReference type="Proteomes" id="UP000805649"/>
    </source>
</evidence>
<dbReference type="EMBL" id="VUJX02000005">
    <property type="protein sequence ID" value="KAL0936531.1"/>
    <property type="molecule type" value="Genomic_DNA"/>
</dbReference>
<gene>
    <name evidence="1" type="ORF">CTRU02_208746</name>
</gene>
<name>A0ACC3YYI4_COLTU</name>
<organism evidence="1 2">
    <name type="scientific">Colletotrichum truncatum</name>
    <name type="common">Anthracnose fungus</name>
    <name type="synonym">Colletotrichum capsici</name>
    <dbReference type="NCBI Taxonomy" id="5467"/>
    <lineage>
        <taxon>Eukaryota</taxon>
        <taxon>Fungi</taxon>
        <taxon>Dikarya</taxon>
        <taxon>Ascomycota</taxon>
        <taxon>Pezizomycotina</taxon>
        <taxon>Sordariomycetes</taxon>
        <taxon>Hypocreomycetidae</taxon>
        <taxon>Glomerellales</taxon>
        <taxon>Glomerellaceae</taxon>
        <taxon>Colletotrichum</taxon>
        <taxon>Colletotrichum truncatum species complex</taxon>
    </lineage>
</organism>
<protein>
    <submittedName>
        <fullName evidence="1">Uncharacterized protein</fullName>
    </submittedName>
</protein>
<comment type="caution">
    <text evidence="1">The sequence shown here is derived from an EMBL/GenBank/DDBJ whole genome shotgun (WGS) entry which is preliminary data.</text>
</comment>
<dbReference type="Proteomes" id="UP000805649">
    <property type="component" value="Unassembled WGS sequence"/>
</dbReference>
<accession>A0ACC3YYI4</accession>
<sequence length="334" mass="37972">MCNDRDNSQTNGPIISKDDEAFEDSSSDLASHVVDTPHQSLASSSTSVSSSIFNYRVENGRTYHKYKDGKYIYPNDPREIERLDLQHALCLMTLRNALGRAPPAAPGSNAKRVLDIGTGSGLWAIDFGEEHPETAVYGVDLSPVQPRAVPPNVQFEVDDIEEPWTYQIPFDYIFCRLMTGSIGNWQAFCKKSFNHLEPDGWLELQDVVNRPSSDDGSLTPEHTVSKWVQLTEEASEIFQRPFLDVLGLAEVMKEAGFVDVTVEKSKWPMNGWPKDPHYKELGTWVNANFMEGIEAWTMAPFTRAHGWTREEVLVYMIQLRKELNDRKIHAYWPM</sequence>
<evidence type="ECO:0000313" key="1">
    <source>
        <dbReference type="EMBL" id="KAL0936531.1"/>
    </source>
</evidence>